<dbReference type="InterPro" id="IPR016566">
    <property type="entry name" value="UCP010219"/>
</dbReference>
<feature type="transmembrane region" description="Helical" evidence="1">
    <location>
        <begin position="93"/>
        <end position="113"/>
    </location>
</feature>
<organism evidence="2 3">
    <name type="scientific">Streptosporangium vulgare</name>
    <dbReference type="NCBI Taxonomy" id="46190"/>
    <lineage>
        <taxon>Bacteria</taxon>
        <taxon>Bacillati</taxon>
        <taxon>Actinomycetota</taxon>
        <taxon>Actinomycetes</taxon>
        <taxon>Streptosporangiales</taxon>
        <taxon>Streptosporangiaceae</taxon>
        <taxon>Streptosporangium</taxon>
    </lineage>
</organism>
<keyword evidence="3" id="KW-1185">Reference proteome</keyword>
<feature type="transmembrane region" description="Helical" evidence="1">
    <location>
        <begin position="31"/>
        <end position="55"/>
    </location>
</feature>
<dbReference type="Pfam" id="PF11361">
    <property type="entry name" value="DUF3159"/>
    <property type="match status" value="1"/>
</dbReference>
<feature type="transmembrane region" description="Helical" evidence="1">
    <location>
        <begin position="67"/>
        <end position="87"/>
    </location>
</feature>
<dbReference type="NCBIfam" id="NF041646">
    <property type="entry name" value="VC0807_fam"/>
    <property type="match status" value="1"/>
</dbReference>
<dbReference type="EMBL" id="JBHMBS010000016">
    <property type="protein sequence ID" value="MFB9679438.1"/>
    <property type="molecule type" value="Genomic_DNA"/>
</dbReference>
<sequence length="219" mass="23994">MSHQPIVFPRLASLARQAAPKLLEGVVAPLAVFYAALALLGLKGALIAAVTWVYAGVGWRLVRRIPVPGTMILAVIAITVRALLGFWTGSAVIYFLQPELGTICISMVFLASVRFNRPLVQKLTLDYIHLPSAVLKHERVRRFFARITLLWAFVLLANSAVSIWLLLHESIGTYLLVRTSAVAVISGLAVAFSLYTFRRMLRRLHYDPVAAPAVAAPPA</sequence>
<name>A0ABV5TK12_9ACTN</name>
<keyword evidence="1" id="KW-0472">Membrane</keyword>
<dbReference type="RefSeq" id="WP_386160858.1">
    <property type="nucleotide sequence ID" value="NZ_JBHMBS010000016.1"/>
</dbReference>
<dbReference type="Proteomes" id="UP001589610">
    <property type="component" value="Unassembled WGS sequence"/>
</dbReference>
<keyword evidence="1" id="KW-1133">Transmembrane helix</keyword>
<feature type="transmembrane region" description="Helical" evidence="1">
    <location>
        <begin position="143"/>
        <end position="167"/>
    </location>
</feature>
<evidence type="ECO:0000256" key="1">
    <source>
        <dbReference type="SAM" id="Phobius"/>
    </source>
</evidence>
<comment type="caution">
    <text evidence="2">The sequence shown here is derived from an EMBL/GenBank/DDBJ whole genome shotgun (WGS) entry which is preliminary data.</text>
</comment>
<gene>
    <name evidence="2" type="ORF">ACFFRH_28490</name>
</gene>
<evidence type="ECO:0000313" key="3">
    <source>
        <dbReference type="Proteomes" id="UP001589610"/>
    </source>
</evidence>
<feature type="transmembrane region" description="Helical" evidence="1">
    <location>
        <begin position="173"/>
        <end position="197"/>
    </location>
</feature>
<evidence type="ECO:0000313" key="2">
    <source>
        <dbReference type="EMBL" id="MFB9679438.1"/>
    </source>
</evidence>
<proteinExistence type="predicted"/>
<reference evidence="2 3" key="1">
    <citation type="submission" date="2024-09" db="EMBL/GenBank/DDBJ databases">
        <authorList>
            <person name="Sun Q."/>
            <person name="Mori K."/>
        </authorList>
    </citation>
    <scope>NUCLEOTIDE SEQUENCE [LARGE SCALE GENOMIC DNA]</scope>
    <source>
        <strain evidence="2 3">JCM 3028</strain>
    </source>
</reference>
<protein>
    <submittedName>
        <fullName evidence="2">VC0807 family protein</fullName>
    </submittedName>
</protein>
<keyword evidence="1" id="KW-0812">Transmembrane</keyword>
<accession>A0ABV5TK12</accession>